<evidence type="ECO:0000256" key="2">
    <source>
        <dbReference type="ARBA" id="ARBA00012513"/>
    </source>
</evidence>
<dbReference type="PANTHER" id="PTHR48053">
    <property type="entry name" value="LEUCINE RICH REPEAT FAMILY PROTEIN, EXPRESSED"/>
    <property type="match status" value="1"/>
</dbReference>
<keyword evidence="10" id="KW-0677">Repeat</keyword>
<evidence type="ECO:0000256" key="12">
    <source>
        <dbReference type="ARBA" id="ARBA00022777"/>
    </source>
</evidence>
<evidence type="ECO:0000256" key="21">
    <source>
        <dbReference type="SAM" id="MobiDB-lite"/>
    </source>
</evidence>
<keyword evidence="8 22" id="KW-0812">Transmembrane</keyword>
<sequence>MTRNSPRMDACTVDSGCAVIHRLRVGSLVEGWSCTFAGSSGDAALRRIRSVKRFSFPAAEVPRCSLASAATVSVVAASSPMAVGWVAAGLAGGLCEADSLMGAGDEMGWTELSVTSLASWAWSSPALFCLVIAWASPSGRCPFSGLEQSCVCSGLLASSGSGSGAVAGACVPGPASSIIGSASRSRTASKDRDPRQTMRLSSSILPPPDWGMGGFQCTSTRRPLRVTQLNLSSKNLAGNISSSLGNLAFLEKLDLSNNSFYGPIPDALTNCSNLAYLLLSRNHLTSVIPPTIGFLTGLKRVILDSNYLTGGISAALGNITNLQILSFTQNQLTGSIPQKVMQMPNILELYLNQNNLSGGIPEVWQMPNTEVLDLSQNNLTGRFPQDLSSVSSLQELSLTSNMLGNTLPSNIGCALPNLTILLLASNNFEGPIPASLGKPTGLGTIDISDNRLTGQIPNSLGNLTVLSYLNLEKNMLQATDNEGWEFLHTLGNCRSLSVFSLSHNNLQGTIPNSIGNLSISLTRLLMSENNLSGIVPPSIGELSSLFQLSLDHNNLTGTIKEWVGNMTKLELLNLQSNSFIGTIPPSIGRLTSFQGGIPVELGNLGQLATLNLSSNKFGGGIPETLGKFEHIQTIQLDQNILTGNIPSSFSNLYTLSMLNISHNNLSGRLPAFINDLKTITKLDISYNNFQGEVRTNGVFANATIISLVDNLGLCGGATDLHLWSCHVLNKKGRVVNYLVKILIPIFGFMSLVLLVYFVLLERKRSRAYMLSEQSFGEHFEKVTFSDLTQATRDFSESNLIGRGSYGSVYRGKLKESKMEVAVKVFDLEMRGAERSFVAECEALRRDEEAPKRLSLTQRISIAVNIADALDYLHHDCGRPTVHCDLKPSNILLDDDMNALLGDFGIARFFADPQSTWAGSISSIGMKGTIGYIPPEYGSGGHVSTSRDVYSFGIVLLEILIGKRPTDAMFMDGLDIISFVENSFQSQIFDVIDVHLVEECMNLTQDKNVPEKEINKCLLDLVQVALSCTRSLPSERSNMKQIASEMHAIKVSQLGWMTCKK</sequence>
<keyword evidence="7" id="KW-0808">Transferase</keyword>
<gene>
    <name evidence="24" type="ORF">NCGR_LOCUS34100</name>
</gene>
<keyword evidence="4" id="KW-0723">Serine/threonine-protein kinase</keyword>
<keyword evidence="3" id="KW-1003">Cell membrane</keyword>
<dbReference type="SMART" id="SM00369">
    <property type="entry name" value="LRR_TYP"/>
    <property type="match status" value="7"/>
</dbReference>
<evidence type="ECO:0000313" key="24">
    <source>
        <dbReference type="EMBL" id="CAD6250306.1"/>
    </source>
</evidence>
<reference evidence="24" key="1">
    <citation type="submission" date="2020-10" db="EMBL/GenBank/DDBJ databases">
        <authorList>
            <person name="Han B."/>
            <person name="Lu T."/>
            <person name="Zhao Q."/>
            <person name="Huang X."/>
            <person name="Zhao Y."/>
        </authorList>
    </citation>
    <scope>NUCLEOTIDE SEQUENCE</scope>
</reference>
<dbReference type="PANTHER" id="PTHR48053:SF6">
    <property type="entry name" value="PROTEIN KINASE DOMAIN-CONTAINING PROTEIN"/>
    <property type="match status" value="1"/>
</dbReference>
<dbReference type="FunFam" id="1.10.510.10:FF:000358">
    <property type="entry name" value="Putative leucine-rich repeat receptor-like serine/threonine-protein kinase"/>
    <property type="match status" value="1"/>
</dbReference>
<evidence type="ECO:0000256" key="5">
    <source>
        <dbReference type="ARBA" id="ARBA00022553"/>
    </source>
</evidence>
<dbReference type="Gene3D" id="3.30.200.20">
    <property type="entry name" value="Phosphorylase Kinase, domain 1"/>
    <property type="match status" value="1"/>
</dbReference>
<dbReference type="InterPro" id="IPR011009">
    <property type="entry name" value="Kinase-like_dom_sf"/>
</dbReference>
<organism evidence="24 25">
    <name type="scientific">Miscanthus lutarioriparius</name>
    <dbReference type="NCBI Taxonomy" id="422564"/>
    <lineage>
        <taxon>Eukaryota</taxon>
        <taxon>Viridiplantae</taxon>
        <taxon>Streptophyta</taxon>
        <taxon>Embryophyta</taxon>
        <taxon>Tracheophyta</taxon>
        <taxon>Spermatophyta</taxon>
        <taxon>Magnoliopsida</taxon>
        <taxon>Liliopsida</taxon>
        <taxon>Poales</taxon>
        <taxon>Poaceae</taxon>
        <taxon>PACMAD clade</taxon>
        <taxon>Panicoideae</taxon>
        <taxon>Andropogonodae</taxon>
        <taxon>Andropogoneae</taxon>
        <taxon>Saccharinae</taxon>
        <taxon>Miscanthus</taxon>
    </lineage>
</organism>
<dbReference type="SUPFAM" id="SSF56112">
    <property type="entry name" value="Protein kinase-like (PK-like)"/>
    <property type="match status" value="1"/>
</dbReference>
<accession>A0A811PUW3</accession>
<dbReference type="AlphaFoldDB" id="A0A811PUW3"/>
<keyword evidence="14 22" id="KW-1133">Transmembrane helix</keyword>
<dbReference type="PROSITE" id="PS00107">
    <property type="entry name" value="PROTEIN_KINASE_ATP"/>
    <property type="match status" value="1"/>
</dbReference>
<dbReference type="EC" id="2.7.11.1" evidence="2"/>
<evidence type="ECO:0000256" key="4">
    <source>
        <dbReference type="ARBA" id="ARBA00022527"/>
    </source>
</evidence>
<evidence type="ECO:0000256" key="18">
    <source>
        <dbReference type="ARBA" id="ARBA00047899"/>
    </source>
</evidence>
<evidence type="ECO:0000256" key="17">
    <source>
        <dbReference type="ARBA" id="ARBA00023180"/>
    </source>
</evidence>
<keyword evidence="9" id="KW-0732">Signal</keyword>
<evidence type="ECO:0000256" key="16">
    <source>
        <dbReference type="ARBA" id="ARBA00023170"/>
    </source>
</evidence>
<evidence type="ECO:0000256" key="11">
    <source>
        <dbReference type="ARBA" id="ARBA00022741"/>
    </source>
</evidence>
<dbReference type="GO" id="GO:0005524">
    <property type="term" value="F:ATP binding"/>
    <property type="evidence" value="ECO:0007669"/>
    <property type="project" value="UniProtKB-UniRule"/>
</dbReference>
<dbReference type="Proteomes" id="UP000604825">
    <property type="component" value="Unassembled WGS sequence"/>
</dbReference>
<feature type="binding site" evidence="20">
    <location>
        <position position="823"/>
    </location>
    <ligand>
        <name>ATP</name>
        <dbReference type="ChEBI" id="CHEBI:30616"/>
    </ligand>
</feature>
<keyword evidence="5" id="KW-0597">Phosphoprotein</keyword>
<dbReference type="InterPro" id="IPR032675">
    <property type="entry name" value="LRR_dom_sf"/>
</dbReference>
<dbReference type="InterPro" id="IPR000719">
    <property type="entry name" value="Prot_kinase_dom"/>
</dbReference>
<keyword evidence="15 22" id="KW-0472">Membrane</keyword>
<comment type="caution">
    <text evidence="24">The sequence shown here is derived from an EMBL/GenBank/DDBJ whole genome shotgun (WGS) entry which is preliminary data.</text>
</comment>
<evidence type="ECO:0000256" key="7">
    <source>
        <dbReference type="ARBA" id="ARBA00022679"/>
    </source>
</evidence>
<feature type="transmembrane region" description="Helical" evidence="22">
    <location>
        <begin position="737"/>
        <end position="759"/>
    </location>
</feature>
<name>A0A811PUW3_9POAL</name>
<evidence type="ECO:0000313" key="25">
    <source>
        <dbReference type="Proteomes" id="UP000604825"/>
    </source>
</evidence>
<dbReference type="SUPFAM" id="SSF52058">
    <property type="entry name" value="L domain-like"/>
    <property type="match status" value="2"/>
</dbReference>
<protein>
    <recommendedName>
        <fullName evidence="2">non-specific serine/threonine protein kinase</fullName>
        <ecNumber evidence="2">2.7.11.1</ecNumber>
    </recommendedName>
</protein>
<evidence type="ECO:0000256" key="8">
    <source>
        <dbReference type="ARBA" id="ARBA00022692"/>
    </source>
</evidence>
<dbReference type="FunFam" id="3.80.10.10:FF:000095">
    <property type="entry name" value="LRR receptor-like serine/threonine-protein kinase GSO1"/>
    <property type="match status" value="2"/>
</dbReference>
<dbReference type="InterPro" id="IPR003591">
    <property type="entry name" value="Leu-rich_rpt_typical-subtyp"/>
</dbReference>
<dbReference type="Gene3D" id="3.80.10.10">
    <property type="entry name" value="Ribonuclease Inhibitor"/>
    <property type="match status" value="4"/>
</dbReference>
<dbReference type="EMBL" id="CAJGYO010000008">
    <property type="protein sequence ID" value="CAD6250306.1"/>
    <property type="molecule type" value="Genomic_DNA"/>
</dbReference>
<dbReference type="SMART" id="SM00220">
    <property type="entry name" value="S_TKc"/>
    <property type="match status" value="1"/>
</dbReference>
<dbReference type="InterPro" id="IPR017441">
    <property type="entry name" value="Protein_kinase_ATP_BS"/>
</dbReference>
<dbReference type="PROSITE" id="PS50011">
    <property type="entry name" value="PROTEIN_KINASE_DOM"/>
    <property type="match status" value="1"/>
</dbReference>
<keyword evidence="12" id="KW-0418">Kinase</keyword>
<feature type="domain" description="Protein kinase" evidence="23">
    <location>
        <begin position="794"/>
        <end position="1049"/>
    </location>
</feature>
<evidence type="ECO:0000256" key="14">
    <source>
        <dbReference type="ARBA" id="ARBA00022989"/>
    </source>
</evidence>
<evidence type="ECO:0000256" key="9">
    <source>
        <dbReference type="ARBA" id="ARBA00022729"/>
    </source>
</evidence>
<keyword evidence="25" id="KW-1185">Reference proteome</keyword>
<evidence type="ECO:0000256" key="20">
    <source>
        <dbReference type="PROSITE-ProRule" id="PRU10141"/>
    </source>
</evidence>
<dbReference type="InterPro" id="IPR001611">
    <property type="entry name" value="Leu-rich_rpt"/>
</dbReference>
<keyword evidence="13 20" id="KW-0067">ATP-binding</keyword>
<dbReference type="GO" id="GO:0005886">
    <property type="term" value="C:plasma membrane"/>
    <property type="evidence" value="ECO:0007669"/>
    <property type="project" value="UniProtKB-SubCell"/>
</dbReference>
<keyword evidence="16" id="KW-0675">Receptor</keyword>
<comment type="catalytic activity">
    <reaction evidence="18">
        <text>L-threonyl-[protein] + ATP = O-phospho-L-threonyl-[protein] + ADP + H(+)</text>
        <dbReference type="Rhea" id="RHEA:46608"/>
        <dbReference type="Rhea" id="RHEA-COMP:11060"/>
        <dbReference type="Rhea" id="RHEA-COMP:11605"/>
        <dbReference type="ChEBI" id="CHEBI:15378"/>
        <dbReference type="ChEBI" id="CHEBI:30013"/>
        <dbReference type="ChEBI" id="CHEBI:30616"/>
        <dbReference type="ChEBI" id="CHEBI:61977"/>
        <dbReference type="ChEBI" id="CHEBI:456216"/>
        <dbReference type="EC" id="2.7.11.1"/>
    </reaction>
</comment>
<dbReference type="OrthoDB" id="676979at2759"/>
<comment type="catalytic activity">
    <reaction evidence="19">
        <text>L-seryl-[protein] + ATP = O-phospho-L-seryl-[protein] + ADP + H(+)</text>
        <dbReference type="Rhea" id="RHEA:17989"/>
        <dbReference type="Rhea" id="RHEA-COMP:9863"/>
        <dbReference type="Rhea" id="RHEA-COMP:11604"/>
        <dbReference type="ChEBI" id="CHEBI:15378"/>
        <dbReference type="ChEBI" id="CHEBI:29999"/>
        <dbReference type="ChEBI" id="CHEBI:30616"/>
        <dbReference type="ChEBI" id="CHEBI:83421"/>
        <dbReference type="ChEBI" id="CHEBI:456216"/>
        <dbReference type="EC" id="2.7.11.1"/>
    </reaction>
</comment>
<evidence type="ECO:0000256" key="10">
    <source>
        <dbReference type="ARBA" id="ARBA00022737"/>
    </source>
</evidence>
<evidence type="ECO:0000259" key="23">
    <source>
        <dbReference type="PROSITE" id="PS50011"/>
    </source>
</evidence>
<dbReference type="InterPro" id="IPR051716">
    <property type="entry name" value="Plant_RL_S/T_kinase"/>
</dbReference>
<evidence type="ECO:0000256" key="3">
    <source>
        <dbReference type="ARBA" id="ARBA00022475"/>
    </source>
</evidence>
<evidence type="ECO:0000256" key="13">
    <source>
        <dbReference type="ARBA" id="ARBA00022840"/>
    </source>
</evidence>
<dbReference type="Pfam" id="PF00069">
    <property type="entry name" value="Pkinase"/>
    <property type="match status" value="1"/>
</dbReference>
<evidence type="ECO:0000256" key="15">
    <source>
        <dbReference type="ARBA" id="ARBA00023136"/>
    </source>
</evidence>
<keyword evidence="6" id="KW-0433">Leucine-rich repeat</keyword>
<feature type="region of interest" description="Disordered" evidence="21">
    <location>
        <begin position="179"/>
        <end position="203"/>
    </location>
</feature>
<proteinExistence type="predicted"/>
<evidence type="ECO:0000256" key="22">
    <source>
        <dbReference type="SAM" id="Phobius"/>
    </source>
</evidence>
<comment type="subcellular location">
    <subcellularLocation>
        <location evidence="1">Cell membrane</location>
        <topology evidence="1">Single-pass membrane protein</topology>
    </subcellularLocation>
</comment>
<keyword evidence="17" id="KW-0325">Glycoprotein</keyword>
<dbReference type="GO" id="GO:0004674">
    <property type="term" value="F:protein serine/threonine kinase activity"/>
    <property type="evidence" value="ECO:0007669"/>
    <property type="project" value="UniProtKB-KW"/>
</dbReference>
<evidence type="ECO:0000256" key="6">
    <source>
        <dbReference type="ARBA" id="ARBA00022614"/>
    </source>
</evidence>
<keyword evidence="11 20" id="KW-0547">Nucleotide-binding</keyword>
<dbReference type="Pfam" id="PF00560">
    <property type="entry name" value="LRR_1"/>
    <property type="match status" value="10"/>
</dbReference>
<evidence type="ECO:0000256" key="19">
    <source>
        <dbReference type="ARBA" id="ARBA00048679"/>
    </source>
</evidence>
<dbReference type="Gene3D" id="1.10.510.10">
    <property type="entry name" value="Transferase(Phosphotransferase) domain 1"/>
    <property type="match status" value="1"/>
</dbReference>
<evidence type="ECO:0000256" key="1">
    <source>
        <dbReference type="ARBA" id="ARBA00004162"/>
    </source>
</evidence>